<name>A0ABZ2KJA7_9BACT</name>
<evidence type="ECO:0000313" key="2">
    <source>
        <dbReference type="EMBL" id="WXA97044.1"/>
    </source>
</evidence>
<keyword evidence="1" id="KW-1133">Transmembrane helix</keyword>
<protein>
    <recommendedName>
        <fullName evidence="4">Metal-dependent hydrolase</fullName>
    </recommendedName>
</protein>
<keyword evidence="3" id="KW-1185">Reference proteome</keyword>
<feature type="transmembrane region" description="Helical" evidence="1">
    <location>
        <begin position="51"/>
        <end position="69"/>
    </location>
</feature>
<evidence type="ECO:0000256" key="1">
    <source>
        <dbReference type="SAM" id="Phobius"/>
    </source>
</evidence>
<dbReference type="EMBL" id="CP089982">
    <property type="protein sequence ID" value="WXA97044.1"/>
    <property type="molecule type" value="Genomic_DNA"/>
</dbReference>
<keyword evidence="1" id="KW-0812">Transmembrane</keyword>
<organism evidence="2 3">
    <name type="scientific">Pendulispora brunnea</name>
    <dbReference type="NCBI Taxonomy" id="2905690"/>
    <lineage>
        <taxon>Bacteria</taxon>
        <taxon>Pseudomonadati</taxon>
        <taxon>Myxococcota</taxon>
        <taxon>Myxococcia</taxon>
        <taxon>Myxococcales</taxon>
        <taxon>Sorangiineae</taxon>
        <taxon>Pendulisporaceae</taxon>
        <taxon>Pendulispora</taxon>
    </lineage>
</organism>
<evidence type="ECO:0008006" key="4">
    <source>
        <dbReference type="Google" id="ProtNLM"/>
    </source>
</evidence>
<keyword evidence="1" id="KW-0472">Membrane</keyword>
<feature type="transmembrane region" description="Helical" evidence="1">
    <location>
        <begin position="76"/>
        <end position="96"/>
    </location>
</feature>
<accession>A0ABZ2KJA7</accession>
<gene>
    <name evidence="2" type="ORF">LZC95_09375</name>
</gene>
<feature type="transmembrane region" description="Helical" evidence="1">
    <location>
        <begin position="21"/>
        <end position="39"/>
    </location>
</feature>
<reference evidence="2 3" key="1">
    <citation type="submission" date="2021-12" db="EMBL/GenBank/DDBJ databases">
        <title>Discovery of the Pendulisporaceae a myxobacterial family with distinct sporulation behavior and unique specialized metabolism.</title>
        <authorList>
            <person name="Garcia R."/>
            <person name="Popoff A."/>
            <person name="Bader C.D."/>
            <person name="Loehr J."/>
            <person name="Walesch S."/>
            <person name="Walt C."/>
            <person name="Boldt J."/>
            <person name="Bunk B."/>
            <person name="Haeckl F.J.F.P.J."/>
            <person name="Gunesch A.P."/>
            <person name="Birkelbach J."/>
            <person name="Nuebel U."/>
            <person name="Pietschmann T."/>
            <person name="Bach T."/>
            <person name="Mueller R."/>
        </authorList>
    </citation>
    <scope>NUCLEOTIDE SEQUENCE [LARGE SCALE GENOMIC DNA]</scope>
    <source>
        <strain evidence="2 3">MSr12523</strain>
    </source>
</reference>
<dbReference type="RefSeq" id="WP_394847660.1">
    <property type="nucleotide sequence ID" value="NZ_CP089982.1"/>
</dbReference>
<sequence>MFAAHFAAGLALEGRAPRAPLWSLLVGAFLLDFLWILFSVLGLDTTGGDEWSHSLVMAVLWSSVFASAFRRHGRAAMGAAWLAIFSHFVLDTLVQGAGLYPHAPVNLKTPPFVTSGYRWVQLALCTILLVIYARDARRLAISPWRRTATCAIVVALNGRFLLGY</sequence>
<feature type="transmembrane region" description="Helical" evidence="1">
    <location>
        <begin position="116"/>
        <end position="133"/>
    </location>
</feature>
<evidence type="ECO:0000313" key="3">
    <source>
        <dbReference type="Proteomes" id="UP001379533"/>
    </source>
</evidence>
<proteinExistence type="predicted"/>
<dbReference type="Proteomes" id="UP001379533">
    <property type="component" value="Chromosome"/>
</dbReference>